<accession>A0A0A8XPI4</accession>
<organism evidence="2">
    <name type="scientific">Arundo donax</name>
    <name type="common">Giant reed</name>
    <name type="synonym">Donax arundinaceus</name>
    <dbReference type="NCBI Taxonomy" id="35708"/>
    <lineage>
        <taxon>Eukaryota</taxon>
        <taxon>Viridiplantae</taxon>
        <taxon>Streptophyta</taxon>
        <taxon>Embryophyta</taxon>
        <taxon>Tracheophyta</taxon>
        <taxon>Spermatophyta</taxon>
        <taxon>Magnoliopsida</taxon>
        <taxon>Liliopsida</taxon>
        <taxon>Poales</taxon>
        <taxon>Poaceae</taxon>
        <taxon>PACMAD clade</taxon>
        <taxon>Arundinoideae</taxon>
        <taxon>Arundineae</taxon>
        <taxon>Arundo</taxon>
    </lineage>
</organism>
<name>A0A0A8XPI4_ARUDO</name>
<dbReference type="EMBL" id="GBRH01282211">
    <property type="protein sequence ID" value="JAD15684.1"/>
    <property type="molecule type" value="Transcribed_RNA"/>
</dbReference>
<dbReference type="PANTHER" id="PTHR33065">
    <property type="entry name" value="OS07G0486400 PROTEIN"/>
    <property type="match status" value="1"/>
</dbReference>
<evidence type="ECO:0000313" key="2">
    <source>
        <dbReference type="EMBL" id="JAD15684.1"/>
    </source>
</evidence>
<dbReference type="AlphaFoldDB" id="A0A0A8XPI4"/>
<protein>
    <recommendedName>
        <fullName evidence="1">DUF6598 domain-containing protein</fullName>
    </recommendedName>
</protein>
<dbReference type="InterPro" id="IPR046533">
    <property type="entry name" value="DUF6598"/>
</dbReference>
<reference evidence="2" key="1">
    <citation type="submission" date="2014-09" db="EMBL/GenBank/DDBJ databases">
        <authorList>
            <person name="Magalhaes I.L.F."/>
            <person name="Oliveira U."/>
            <person name="Santos F.R."/>
            <person name="Vidigal T.H.D.A."/>
            <person name="Brescovit A.D."/>
            <person name="Santos A.J."/>
        </authorList>
    </citation>
    <scope>NUCLEOTIDE SEQUENCE</scope>
    <source>
        <tissue evidence="2">Shoot tissue taken approximately 20 cm above the soil surface</tissue>
    </source>
</reference>
<dbReference type="Pfam" id="PF20241">
    <property type="entry name" value="DUF6598"/>
    <property type="match status" value="1"/>
</dbReference>
<evidence type="ECO:0000259" key="1">
    <source>
        <dbReference type="Pfam" id="PF20241"/>
    </source>
</evidence>
<dbReference type="PANTHER" id="PTHR33065:SF138">
    <property type="entry name" value="OS09G0442000 PROTEIN"/>
    <property type="match status" value="1"/>
</dbReference>
<proteinExistence type="predicted"/>
<feature type="domain" description="DUF6598" evidence="1">
    <location>
        <begin position="51"/>
        <end position="289"/>
    </location>
</feature>
<sequence>MEGSKYARMYQWLFKLNDTGETRLEPMRLSRPTTDCLPCWTNCRKHVGCPMLQIFSLKLTNLPAAAAGPIQLYGFVVVRDLLDPLRNYVFNRTRDDPFIIQDMHSDPFIYLSGPKRGVYLQSDVLIEYDVMIKRGEEEHEDMPLIDGVAIFSQPMWSQGAVTNRIKGHHGAAVDISRALFPTAVEATVQVWIAEVAELDGDGNGGIDLSITGSISRITGEMKLFHGFIHKPCDLSRFVIAVSSTGYLFLNFQVPGGSDNYLNLFAFRATAHGCISDRRKLDFATVEVKVTWSSLH</sequence>
<reference evidence="2" key="2">
    <citation type="journal article" date="2015" name="Data Brief">
        <title>Shoot transcriptome of the giant reed, Arundo donax.</title>
        <authorList>
            <person name="Barrero R.A."/>
            <person name="Guerrero F.D."/>
            <person name="Moolhuijzen P."/>
            <person name="Goolsby J.A."/>
            <person name="Tidwell J."/>
            <person name="Bellgard S.E."/>
            <person name="Bellgard M.I."/>
        </authorList>
    </citation>
    <scope>NUCLEOTIDE SEQUENCE</scope>
    <source>
        <tissue evidence="2">Shoot tissue taken approximately 20 cm above the soil surface</tissue>
    </source>
</reference>